<name>A0ABX3DIV4_9PSEU</name>
<evidence type="ECO:0000256" key="1">
    <source>
        <dbReference type="ARBA" id="ARBA00023172"/>
    </source>
</evidence>
<gene>
    <name evidence="4" type="ORF">ATP06_0234565</name>
</gene>
<dbReference type="Gene3D" id="1.10.443.10">
    <property type="entry name" value="Intergrase catalytic core"/>
    <property type="match status" value="1"/>
</dbReference>
<dbReference type="Pfam" id="PF00589">
    <property type="entry name" value="Phage_integrase"/>
    <property type="match status" value="1"/>
</dbReference>
<organism evidence="4 5">
    <name type="scientific">Amycolatopsis regifaucium</name>
    <dbReference type="NCBI Taxonomy" id="546365"/>
    <lineage>
        <taxon>Bacteria</taxon>
        <taxon>Bacillati</taxon>
        <taxon>Actinomycetota</taxon>
        <taxon>Actinomycetes</taxon>
        <taxon>Pseudonocardiales</taxon>
        <taxon>Pseudonocardiaceae</taxon>
        <taxon>Amycolatopsis</taxon>
    </lineage>
</organism>
<proteinExistence type="predicted"/>
<dbReference type="CDD" id="cd00397">
    <property type="entry name" value="DNA_BRE_C"/>
    <property type="match status" value="1"/>
</dbReference>
<protein>
    <recommendedName>
        <fullName evidence="3">Tyr recombinase domain-containing protein</fullName>
    </recommendedName>
</protein>
<comment type="caution">
    <text evidence="4">The sequence shown here is derived from an EMBL/GenBank/DDBJ whole genome shotgun (WGS) entry which is preliminary data.</text>
</comment>
<feature type="region of interest" description="Disordered" evidence="2">
    <location>
        <begin position="773"/>
        <end position="804"/>
    </location>
</feature>
<dbReference type="InterPro" id="IPR011010">
    <property type="entry name" value="DNA_brk_join_enz"/>
</dbReference>
<dbReference type="Proteomes" id="UP000186883">
    <property type="component" value="Unassembled WGS sequence"/>
</dbReference>
<sequence length="845" mass="96219">MTDVAELRKRDRMIDLAHLLERPRSGSGSHLSAEDVLLVPERSPVWRPGLKENSATLHEMRRLLAWLESFPGDSWQERWVNAGADHDLGWLSTVPDHRPFTRAVRGPLIRAVGHLFLGRVVLPSYDALLAYHAHKLYENTRRIYEPEVFAALDNAAVQRGVADKHRLQAQKALSKIVLHTGRSPSALTGDDVLEMYAWALAFPRANGKPTQGLHLSWELLSTIDGTPPNSTLAHTLLHPQRTTTELVDNYHVQNREIRDVLIRYLEERRLALDYNSFRGEVAILVGQFWCDLEKHHPGLDTLHLPDAVASAWRDRIRIIVNPDGTTRARTDLLAILSRVRGFYLDLQRWALEDANWARWAVPSPVRKSDCRGFAKAQRAARTRMHQRIRDRMPHLQILIDTAHRAMTDTAELLSTAQQHPPGTEFTVSGRLYQRFEPSSPQRKWAQNVHVRDLATGEKINITHREDERFWAWAAIETQRHTGIRIEELLELTQLAIVSYQLPDTGELVPLLQIVPSKNNEERLLLVSPELASVLATIVTRLRNSHNGTVPLIARFDTNQRDTSPPLPHLFQRQRGWRRAVASDASIRRLINEVLALTGLRDGLGSPLAYTPHDFRRIFATEAVTSGLPVHIAPRLLGHASLDTTQAYVAVFQDDLVRTYRAFLAQRRAIRPADEYREPTDEEWTEFQQHFHARKLELGTCGRPYGSACQHEHACIRCPVLRVDPRQRVRLVEIANNLRDRIRKAELNGWRGEIDGLTVSLKAAHGKLAALDRHTANSNRTGPSEHRHARHQNRPVSVPNRYADPVLRRRAPSRVSPCAIGRTFFIVLDVPGHLRRILDSTVDGQY</sequence>
<dbReference type="PANTHER" id="PTHR30349:SF64">
    <property type="entry name" value="PROPHAGE INTEGRASE INTD-RELATED"/>
    <property type="match status" value="1"/>
</dbReference>
<evidence type="ECO:0000256" key="2">
    <source>
        <dbReference type="SAM" id="MobiDB-lite"/>
    </source>
</evidence>
<reference evidence="4" key="1">
    <citation type="submission" date="2016-11" db="EMBL/GenBank/DDBJ databases">
        <title>Genome sequencing of Amycolatopsis regifaucium.</title>
        <authorList>
            <person name="Mayilraj S."/>
            <person name="Kaur N."/>
        </authorList>
    </citation>
    <scope>NUCLEOTIDE SEQUENCE [LARGE SCALE GENOMIC DNA]</scope>
    <source>
        <strain evidence="4">GY080</strain>
    </source>
</reference>
<dbReference type="InterPro" id="IPR050090">
    <property type="entry name" value="Tyrosine_recombinase_XerCD"/>
</dbReference>
<dbReference type="InterPro" id="IPR013762">
    <property type="entry name" value="Integrase-like_cat_sf"/>
</dbReference>
<dbReference type="PROSITE" id="PS51898">
    <property type="entry name" value="TYR_RECOMBINASE"/>
    <property type="match status" value="1"/>
</dbReference>
<dbReference type="InterPro" id="IPR002104">
    <property type="entry name" value="Integrase_catalytic"/>
</dbReference>
<keyword evidence="1" id="KW-0233">DNA recombination</keyword>
<keyword evidence="5" id="KW-1185">Reference proteome</keyword>
<evidence type="ECO:0000259" key="3">
    <source>
        <dbReference type="PROSITE" id="PS51898"/>
    </source>
</evidence>
<dbReference type="SUPFAM" id="SSF56349">
    <property type="entry name" value="DNA breaking-rejoining enzymes"/>
    <property type="match status" value="1"/>
</dbReference>
<evidence type="ECO:0000313" key="5">
    <source>
        <dbReference type="Proteomes" id="UP000186883"/>
    </source>
</evidence>
<evidence type="ECO:0000313" key="4">
    <source>
        <dbReference type="EMBL" id="OKA03762.1"/>
    </source>
</evidence>
<dbReference type="EMBL" id="LOBU02000028">
    <property type="protein sequence ID" value="OKA03762.1"/>
    <property type="molecule type" value="Genomic_DNA"/>
</dbReference>
<feature type="domain" description="Tyr recombinase" evidence="3">
    <location>
        <begin position="449"/>
        <end position="660"/>
    </location>
</feature>
<dbReference type="PANTHER" id="PTHR30349">
    <property type="entry name" value="PHAGE INTEGRASE-RELATED"/>
    <property type="match status" value="1"/>
</dbReference>
<accession>A0ABX3DIV4</accession>